<keyword evidence="1" id="KW-1133">Transmembrane helix</keyword>
<dbReference type="GeneID" id="63824781"/>
<dbReference type="EMBL" id="KV427606">
    <property type="protein sequence ID" value="KZT12126.1"/>
    <property type="molecule type" value="Genomic_DNA"/>
</dbReference>
<protein>
    <submittedName>
        <fullName evidence="2">Uncharacterized protein</fullName>
    </submittedName>
</protein>
<sequence length="51" mass="5969">MRASASLTVMLLGHVRYRHLQVRVVHLLLPMAILCYIAPYSYIIAHYYLTH</sequence>
<evidence type="ECO:0000313" key="2">
    <source>
        <dbReference type="EMBL" id="KZT12126.1"/>
    </source>
</evidence>
<dbReference type="RefSeq" id="XP_040769774.1">
    <property type="nucleotide sequence ID" value="XM_040907752.1"/>
</dbReference>
<evidence type="ECO:0000313" key="3">
    <source>
        <dbReference type="Proteomes" id="UP000076871"/>
    </source>
</evidence>
<accession>A0A165HSG3</accession>
<keyword evidence="1" id="KW-0812">Transmembrane</keyword>
<keyword evidence="3" id="KW-1185">Reference proteome</keyword>
<dbReference type="Proteomes" id="UP000076871">
    <property type="component" value="Unassembled WGS sequence"/>
</dbReference>
<name>A0A165HSG3_9APHY</name>
<reference evidence="2 3" key="1">
    <citation type="journal article" date="2016" name="Mol. Biol. Evol.">
        <title>Comparative Genomics of Early-Diverging Mushroom-Forming Fungi Provides Insights into the Origins of Lignocellulose Decay Capabilities.</title>
        <authorList>
            <person name="Nagy L.G."/>
            <person name="Riley R."/>
            <person name="Tritt A."/>
            <person name="Adam C."/>
            <person name="Daum C."/>
            <person name="Floudas D."/>
            <person name="Sun H."/>
            <person name="Yadav J.S."/>
            <person name="Pangilinan J."/>
            <person name="Larsson K.H."/>
            <person name="Matsuura K."/>
            <person name="Barry K."/>
            <person name="Labutti K."/>
            <person name="Kuo R."/>
            <person name="Ohm R.A."/>
            <person name="Bhattacharya S.S."/>
            <person name="Shirouzu T."/>
            <person name="Yoshinaga Y."/>
            <person name="Martin F.M."/>
            <person name="Grigoriev I.V."/>
            <person name="Hibbett D.S."/>
        </authorList>
    </citation>
    <scope>NUCLEOTIDE SEQUENCE [LARGE SCALE GENOMIC DNA]</scope>
    <source>
        <strain evidence="2 3">93-53</strain>
    </source>
</reference>
<feature type="transmembrane region" description="Helical" evidence="1">
    <location>
        <begin position="28"/>
        <end position="49"/>
    </location>
</feature>
<organism evidence="2 3">
    <name type="scientific">Laetiporus sulphureus 93-53</name>
    <dbReference type="NCBI Taxonomy" id="1314785"/>
    <lineage>
        <taxon>Eukaryota</taxon>
        <taxon>Fungi</taxon>
        <taxon>Dikarya</taxon>
        <taxon>Basidiomycota</taxon>
        <taxon>Agaricomycotina</taxon>
        <taxon>Agaricomycetes</taxon>
        <taxon>Polyporales</taxon>
        <taxon>Laetiporus</taxon>
    </lineage>
</organism>
<proteinExistence type="predicted"/>
<dbReference type="InParanoid" id="A0A165HSG3"/>
<gene>
    <name evidence="2" type="ORF">LAESUDRAFT_720090</name>
</gene>
<dbReference type="AlphaFoldDB" id="A0A165HSG3"/>
<evidence type="ECO:0000256" key="1">
    <source>
        <dbReference type="SAM" id="Phobius"/>
    </source>
</evidence>
<keyword evidence="1" id="KW-0472">Membrane</keyword>